<comment type="caution">
    <text evidence="3">The sequence shown here is derived from an EMBL/GenBank/DDBJ whole genome shotgun (WGS) entry which is preliminary data.</text>
</comment>
<evidence type="ECO:0008006" key="5">
    <source>
        <dbReference type="Google" id="ProtNLM"/>
    </source>
</evidence>
<dbReference type="EMBL" id="JBHSDI010000012">
    <property type="protein sequence ID" value="MFC4259136.1"/>
    <property type="molecule type" value="Genomic_DNA"/>
</dbReference>
<dbReference type="PROSITE" id="PS51257">
    <property type="entry name" value="PROKAR_LIPOPROTEIN"/>
    <property type="match status" value="1"/>
</dbReference>
<dbReference type="PANTHER" id="PTHR35038:SF6">
    <property type="entry name" value="SURFACE LOCALIZED DECAHEME CYTOCHROME C LIPOPROTEIN"/>
    <property type="match status" value="1"/>
</dbReference>
<evidence type="ECO:0000313" key="3">
    <source>
        <dbReference type="EMBL" id="MFC4259136.1"/>
    </source>
</evidence>
<organism evidence="3 4">
    <name type="scientific">Marinobacter lacisalsi</name>
    <dbReference type="NCBI Taxonomy" id="475979"/>
    <lineage>
        <taxon>Bacteria</taxon>
        <taxon>Pseudomonadati</taxon>
        <taxon>Pseudomonadota</taxon>
        <taxon>Gammaproteobacteria</taxon>
        <taxon>Pseudomonadales</taxon>
        <taxon>Marinobacteraceae</taxon>
        <taxon>Marinobacter</taxon>
    </lineage>
</organism>
<evidence type="ECO:0000256" key="2">
    <source>
        <dbReference type="SAM" id="MobiDB-lite"/>
    </source>
</evidence>
<accession>A0ABV8QHS7</accession>
<reference evidence="4" key="1">
    <citation type="journal article" date="2019" name="Int. J. Syst. Evol. Microbiol.">
        <title>The Global Catalogue of Microorganisms (GCM) 10K type strain sequencing project: providing services to taxonomists for standard genome sequencing and annotation.</title>
        <authorList>
            <consortium name="The Broad Institute Genomics Platform"/>
            <consortium name="The Broad Institute Genome Sequencing Center for Infectious Disease"/>
            <person name="Wu L."/>
            <person name="Ma J."/>
        </authorList>
    </citation>
    <scope>NUCLEOTIDE SEQUENCE [LARGE SCALE GENOMIC DNA]</scope>
    <source>
        <strain evidence="4">CECT 7297</strain>
    </source>
</reference>
<dbReference type="PANTHER" id="PTHR35038">
    <property type="entry name" value="DISSIMILATORY SULFITE REDUCTASE SIRA"/>
    <property type="match status" value="1"/>
</dbReference>
<dbReference type="SUPFAM" id="SSF48695">
    <property type="entry name" value="Multiheme cytochromes"/>
    <property type="match status" value="1"/>
</dbReference>
<evidence type="ECO:0000313" key="4">
    <source>
        <dbReference type="Proteomes" id="UP001595798"/>
    </source>
</evidence>
<gene>
    <name evidence="3" type="ORF">ACFOZ5_08860</name>
</gene>
<keyword evidence="4" id="KW-1185">Reference proteome</keyword>
<dbReference type="Gene3D" id="1.10.1130.10">
    <property type="entry name" value="Flavocytochrome C3, Chain A"/>
    <property type="match status" value="1"/>
</dbReference>
<dbReference type="Proteomes" id="UP001595798">
    <property type="component" value="Unassembled WGS sequence"/>
</dbReference>
<dbReference type="InterPro" id="IPR051829">
    <property type="entry name" value="Multiheme_Cytochr_ET"/>
</dbReference>
<protein>
    <recommendedName>
        <fullName evidence="5">Cytochrome c-552/4 domain-containing protein</fullName>
    </recommendedName>
</protein>
<dbReference type="InterPro" id="IPR036280">
    <property type="entry name" value="Multihaem_cyt_sf"/>
</dbReference>
<evidence type="ECO:0000256" key="1">
    <source>
        <dbReference type="ARBA" id="ARBA00022729"/>
    </source>
</evidence>
<proteinExistence type="predicted"/>
<dbReference type="RefSeq" id="WP_379886682.1">
    <property type="nucleotide sequence ID" value="NZ_JBHSDI010000012.1"/>
</dbReference>
<feature type="region of interest" description="Disordered" evidence="2">
    <location>
        <begin position="181"/>
        <end position="207"/>
    </location>
</feature>
<sequence>MLDREKGVLAASLMVTFLFGCDGGGSSRSGVAEDGADAPETTARLTMAETAVLESAGLISGTIELDQSLPVDTSFTLTEKPVSDKLNLPSDPILISAKADSASFQVTISDDNSIDGLQTYTLTATSTADSQLEASAVFDVLDDDDLPRLTTQKAHWEQTGNFLAATDCGSCHQASEINADPAALRTPENPGDPAPSPDGEDISPSTGWKSSVMANAFTDPYFRAAVAHETEQFPELAGFVEDKCLTCHSPMARTHAHKTGEGLQNDYYPMTSALTDPHAREGISCSLCHQITDDVVNEDINSGHYNVTYGQTIPLIYGPYQNPVKNAMQNAIGFEPEFGQHMSDSRLCGSCHELFTPVIDHATGQPNGEVFPEQTPYTEWTLSDFGPQGVTQASCQDCHMARDDIGDNFLTRLAVNRNDGSVNLNWPERGPYSPHEFLGGNTWLLETLELFREELGRSTINQPGDFAKAAERTRAFLQTAATLEASGAGLNQNALSFQMTIRNHSGHKLPTSFPSRRIWLATRVTDARGVTVFESGIPDGNSRLLSDKLFTRGECLAAKKPTGFDSSTCFSAHVDQVTSADQVPVYETVLQTTTGNITHILLYASEPLKDNRIPPRGFNNDDAPGYVKPAGVEGDNDFNTNGSGTDTVSYQLPIAADVEPPLEVEATLYYQSIRPTFINSIRGKHESISQFRTAAELNPPPAEILSTLSFTVN</sequence>
<keyword evidence="1" id="KW-0732">Signal</keyword>
<name>A0ABV8QHS7_9GAMM</name>